<dbReference type="AlphaFoldDB" id="A0A4Z2EZ82"/>
<comment type="caution">
    <text evidence="1">The sequence shown here is derived from an EMBL/GenBank/DDBJ whole genome shotgun (WGS) entry which is preliminary data.</text>
</comment>
<name>A0A4Z2EZ82_9TELE</name>
<keyword evidence="2" id="KW-1185">Reference proteome</keyword>
<dbReference type="EMBL" id="SRLO01002046">
    <property type="protein sequence ID" value="TNN34078.1"/>
    <property type="molecule type" value="Genomic_DNA"/>
</dbReference>
<dbReference type="Proteomes" id="UP000314294">
    <property type="component" value="Unassembled WGS sequence"/>
</dbReference>
<reference evidence="1 2" key="1">
    <citation type="submission" date="2019-03" db="EMBL/GenBank/DDBJ databases">
        <title>First draft genome of Liparis tanakae, snailfish: a comprehensive survey of snailfish specific genes.</title>
        <authorList>
            <person name="Kim W."/>
            <person name="Song I."/>
            <person name="Jeong J.-H."/>
            <person name="Kim D."/>
            <person name="Kim S."/>
            <person name="Ryu S."/>
            <person name="Song J.Y."/>
            <person name="Lee S.K."/>
        </authorList>
    </citation>
    <scope>NUCLEOTIDE SEQUENCE [LARGE SCALE GENOMIC DNA]</scope>
    <source>
        <tissue evidence="1">Muscle</tissue>
    </source>
</reference>
<accession>A0A4Z2EZ82</accession>
<evidence type="ECO:0000313" key="1">
    <source>
        <dbReference type="EMBL" id="TNN34078.1"/>
    </source>
</evidence>
<sequence length="193" mass="21846">MKTCTAPQTFCLQDESPAHISPAHESPAHKGPPVIVLAVTSDVVRMSRVRRLNSPDAALPKLIHRQMTASNGLLPDVMITRTALLRRHLQEEELTNRRVKERRSFSAGGREGGLTVNFTKHDVLCPCERKRRLRVARRALLRRRDSGPISTFLPMMATTSASMCPVDILSRPACREKTFMSLQRNWRPTSRRD</sequence>
<organism evidence="1 2">
    <name type="scientific">Liparis tanakae</name>
    <name type="common">Tanaka's snailfish</name>
    <dbReference type="NCBI Taxonomy" id="230148"/>
    <lineage>
        <taxon>Eukaryota</taxon>
        <taxon>Metazoa</taxon>
        <taxon>Chordata</taxon>
        <taxon>Craniata</taxon>
        <taxon>Vertebrata</taxon>
        <taxon>Euteleostomi</taxon>
        <taxon>Actinopterygii</taxon>
        <taxon>Neopterygii</taxon>
        <taxon>Teleostei</taxon>
        <taxon>Neoteleostei</taxon>
        <taxon>Acanthomorphata</taxon>
        <taxon>Eupercaria</taxon>
        <taxon>Perciformes</taxon>
        <taxon>Cottioidei</taxon>
        <taxon>Cottales</taxon>
        <taxon>Liparidae</taxon>
        <taxon>Liparis</taxon>
    </lineage>
</organism>
<evidence type="ECO:0000313" key="2">
    <source>
        <dbReference type="Proteomes" id="UP000314294"/>
    </source>
</evidence>
<proteinExistence type="predicted"/>
<gene>
    <name evidence="1" type="ORF">EYF80_055757</name>
</gene>
<protein>
    <submittedName>
        <fullName evidence="1">Uncharacterized protein</fullName>
    </submittedName>
</protein>